<reference evidence="7 8" key="1">
    <citation type="journal article" date="2016" name="Genome Biol. Evol.">
        <title>Divergent and convergent evolution of fungal pathogenicity.</title>
        <authorList>
            <person name="Shang Y."/>
            <person name="Xiao G."/>
            <person name="Zheng P."/>
            <person name="Cen K."/>
            <person name="Zhan S."/>
            <person name="Wang C."/>
        </authorList>
    </citation>
    <scope>NUCLEOTIDE SEQUENCE [LARGE SCALE GENOMIC DNA]</scope>
    <source>
        <strain evidence="7 8">RCEF 2490</strain>
    </source>
</reference>
<dbReference type="Pfam" id="PF00389">
    <property type="entry name" value="2-Hacid_dh"/>
    <property type="match status" value="1"/>
</dbReference>
<dbReference type="InterPro" id="IPR006140">
    <property type="entry name" value="D-isomer_DH_NAD-bd"/>
</dbReference>
<keyword evidence="8" id="KW-1185">Reference proteome</keyword>
<evidence type="ECO:0000259" key="5">
    <source>
        <dbReference type="Pfam" id="PF00389"/>
    </source>
</evidence>
<dbReference type="PROSITE" id="PS00065">
    <property type="entry name" value="D_2_HYDROXYACID_DH_1"/>
    <property type="match status" value="1"/>
</dbReference>
<dbReference type="InterPro" id="IPR036291">
    <property type="entry name" value="NAD(P)-bd_dom_sf"/>
</dbReference>
<dbReference type="PROSITE" id="PS00670">
    <property type="entry name" value="D_2_HYDROXYACID_DH_2"/>
    <property type="match status" value="1"/>
</dbReference>
<sequence>MGFVTKPKVLSLGYPAYAGDEFMEQFASICTIDVWDAFHISVRYRTLAGIAAKVRADGPYVGLIARMNTHSYEPIDEELLTPLLPHCKIIVSCSAGYNEFDVPFMSKNGVWFCNTRNAVSEPTADMTLLLILSVIRDAYRGEKHARSGAWRGTLPPTRDPTGLTLGIIGMGGIGKFVAKKAWAFNMKVVYHNRKPLAEADEAEYGAASYAASLETLLRQSDVVSVNCPLNAHTTGLIGKREFSQMKDGVFFVNTARGAVVDESALIHALESGKVARAGLDVFDGEPKINPYFLGSDRCVIQPHLGGLTDRAWREAEIESLENLRAYFENGAPIASVNQL</sequence>
<dbReference type="Pfam" id="PF02826">
    <property type="entry name" value="2-Hacid_dh_C"/>
    <property type="match status" value="1"/>
</dbReference>
<dbReference type="AlphaFoldDB" id="A0A166PKW7"/>
<evidence type="ECO:0000256" key="4">
    <source>
        <dbReference type="RuleBase" id="RU003719"/>
    </source>
</evidence>
<dbReference type="GO" id="GO:0005829">
    <property type="term" value="C:cytosol"/>
    <property type="evidence" value="ECO:0007669"/>
    <property type="project" value="TreeGrafter"/>
</dbReference>
<evidence type="ECO:0000256" key="3">
    <source>
        <dbReference type="ARBA" id="ARBA00023027"/>
    </source>
</evidence>
<dbReference type="InterPro" id="IPR006139">
    <property type="entry name" value="D-isomer_2_OHA_DH_cat_dom"/>
</dbReference>
<accession>A0A166PKW7</accession>
<dbReference type="Proteomes" id="UP000078544">
    <property type="component" value="Unassembled WGS sequence"/>
</dbReference>
<dbReference type="SUPFAM" id="SSF51735">
    <property type="entry name" value="NAD(P)-binding Rossmann-fold domains"/>
    <property type="match status" value="1"/>
</dbReference>
<feature type="domain" description="D-isomer specific 2-hydroxyacid dehydrogenase catalytic" evidence="5">
    <location>
        <begin position="69"/>
        <end position="337"/>
    </location>
</feature>
<dbReference type="PROSITE" id="PS00671">
    <property type="entry name" value="D_2_HYDROXYACID_DH_3"/>
    <property type="match status" value="1"/>
</dbReference>
<dbReference type="InterPro" id="IPR050223">
    <property type="entry name" value="D-isomer_2-hydroxyacid_DH"/>
</dbReference>
<keyword evidence="3" id="KW-0520">NAD</keyword>
<organism evidence="7 8">
    <name type="scientific">Moelleriella libera RCEF 2490</name>
    <dbReference type="NCBI Taxonomy" id="1081109"/>
    <lineage>
        <taxon>Eukaryota</taxon>
        <taxon>Fungi</taxon>
        <taxon>Dikarya</taxon>
        <taxon>Ascomycota</taxon>
        <taxon>Pezizomycotina</taxon>
        <taxon>Sordariomycetes</taxon>
        <taxon>Hypocreomycetidae</taxon>
        <taxon>Hypocreales</taxon>
        <taxon>Clavicipitaceae</taxon>
        <taxon>Moelleriella</taxon>
    </lineage>
</organism>
<feature type="domain" description="D-isomer specific 2-hydroxyacid dehydrogenase NAD-binding" evidence="6">
    <location>
        <begin position="129"/>
        <end position="305"/>
    </location>
</feature>
<dbReference type="Gene3D" id="3.40.50.720">
    <property type="entry name" value="NAD(P)-binding Rossmann-like Domain"/>
    <property type="match status" value="2"/>
</dbReference>
<comment type="similarity">
    <text evidence="1 4">Belongs to the D-isomer specific 2-hydroxyacid dehydrogenase family.</text>
</comment>
<dbReference type="GO" id="GO:0051287">
    <property type="term" value="F:NAD binding"/>
    <property type="evidence" value="ECO:0007669"/>
    <property type="project" value="InterPro"/>
</dbReference>
<dbReference type="GO" id="GO:0016618">
    <property type="term" value="F:hydroxypyruvate reductase [NAD(P)H] activity"/>
    <property type="evidence" value="ECO:0007669"/>
    <property type="project" value="TreeGrafter"/>
</dbReference>
<dbReference type="InterPro" id="IPR029753">
    <property type="entry name" value="D-isomer_DH_CS"/>
</dbReference>
<protein>
    <submittedName>
        <fullName evidence="7">Glycerate-and formate-dehydrogenase</fullName>
    </submittedName>
</protein>
<keyword evidence="2 4" id="KW-0560">Oxidoreductase</keyword>
<evidence type="ECO:0000259" key="6">
    <source>
        <dbReference type="Pfam" id="PF02826"/>
    </source>
</evidence>
<evidence type="ECO:0000256" key="2">
    <source>
        <dbReference type="ARBA" id="ARBA00023002"/>
    </source>
</evidence>
<evidence type="ECO:0000313" key="7">
    <source>
        <dbReference type="EMBL" id="KZZ97460.1"/>
    </source>
</evidence>
<comment type="caution">
    <text evidence="7">The sequence shown here is derived from an EMBL/GenBank/DDBJ whole genome shotgun (WGS) entry which is preliminary data.</text>
</comment>
<evidence type="ECO:0000256" key="1">
    <source>
        <dbReference type="ARBA" id="ARBA00005854"/>
    </source>
</evidence>
<dbReference type="SUPFAM" id="SSF52283">
    <property type="entry name" value="Formate/glycerate dehydrogenase catalytic domain-like"/>
    <property type="match status" value="1"/>
</dbReference>
<evidence type="ECO:0000313" key="8">
    <source>
        <dbReference type="Proteomes" id="UP000078544"/>
    </source>
</evidence>
<dbReference type="InterPro" id="IPR029752">
    <property type="entry name" value="D-isomer_DH_CS1"/>
</dbReference>
<dbReference type="STRING" id="1081109.A0A166PKW7"/>
<dbReference type="EMBL" id="AZGY01000006">
    <property type="protein sequence ID" value="KZZ97460.1"/>
    <property type="molecule type" value="Genomic_DNA"/>
</dbReference>
<gene>
    <name evidence="7" type="ORF">AAL_03424</name>
</gene>
<dbReference type="CDD" id="cd12168">
    <property type="entry name" value="Mand_dh_like"/>
    <property type="match status" value="1"/>
</dbReference>
<dbReference type="OrthoDB" id="9991913at2759"/>
<dbReference type="PANTHER" id="PTHR10996:SF257">
    <property type="entry name" value="GLYOXYLATE REDUCTASE 1"/>
    <property type="match status" value="1"/>
</dbReference>
<proteinExistence type="inferred from homology"/>
<dbReference type="PANTHER" id="PTHR10996">
    <property type="entry name" value="2-HYDROXYACID DEHYDROGENASE-RELATED"/>
    <property type="match status" value="1"/>
</dbReference>
<name>A0A166PKW7_9HYPO</name>
<dbReference type="GO" id="GO:0030267">
    <property type="term" value="F:glyoxylate reductase (NADPH) activity"/>
    <property type="evidence" value="ECO:0007669"/>
    <property type="project" value="TreeGrafter"/>
</dbReference>
<dbReference type="FunFam" id="3.40.50.720:FF:000203">
    <property type="entry name" value="D-3-phosphoglycerate dehydrogenase (SerA)"/>
    <property type="match status" value="1"/>
</dbReference>